<dbReference type="InterPro" id="IPR022527">
    <property type="entry name" value="Sucrose_phospho"/>
</dbReference>
<evidence type="ECO:0000313" key="3">
    <source>
        <dbReference type="Proteomes" id="UP000250668"/>
    </source>
</evidence>
<gene>
    <name evidence="2" type="ORF">LJCM1025_10040</name>
</gene>
<comment type="caution">
    <text evidence="2">The sequence shown here is derived from an EMBL/GenBank/DDBJ whole genome shotgun (WGS) entry which is preliminary data.</text>
</comment>
<protein>
    <recommendedName>
        <fullName evidence="4">Sucrose phosphorylase</fullName>
    </recommendedName>
</protein>
<evidence type="ECO:0000256" key="1">
    <source>
        <dbReference type="ARBA" id="ARBA00008452"/>
    </source>
</evidence>
<dbReference type="Proteomes" id="UP000250668">
    <property type="component" value="Unassembled WGS sequence"/>
</dbReference>
<evidence type="ECO:0008006" key="4">
    <source>
        <dbReference type="Google" id="ProtNLM"/>
    </source>
</evidence>
<evidence type="ECO:0000313" key="2">
    <source>
        <dbReference type="EMBL" id="GBA96395.1"/>
    </source>
</evidence>
<dbReference type="NCBIfam" id="TIGR03852">
    <property type="entry name" value="sucrose_gtfA"/>
    <property type="match status" value="1"/>
</dbReference>
<proteinExistence type="inferred from homology"/>
<accession>A0AB33ZVC7</accession>
<comment type="similarity">
    <text evidence="1">Belongs to the glycosyl hydrolase 13 family. Sucrose phosphorylase subfamily.</text>
</comment>
<dbReference type="PANTHER" id="PTHR38784:SF1">
    <property type="entry name" value="SUCROSE PHOSPHORYLASE"/>
    <property type="match status" value="1"/>
</dbReference>
<dbReference type="SUPFAM" id="SSF51445">
    <property type="entry name" value="(Trans)glycosidases"/>
    <property type="match status" value="1"/>
</dbReference>
<dbReference type="GO" id="GO:0004645">
    <property type="term" value="F:1,4-alpha-oligoglucan phosphorylase activity"/>
    <property type="evidence" value="ECO:0007669"/>
    <property type="project" value="InterPro"/>
</dbReference>
<dbReference type="Gene3D" id="3.20.20.80">
    <property type="entry name" value="Glycosidases"/>
    <property type="match status" value="1"/>
</dbReference>
<name>A0AB33ZVC7_LACGS</name>
<reference evidence="2 3" key="1">
    <citation type="journal article" date="2018" name="Int. J. Syst. Evol. Microbiol.">
        <title>Lactobacillus paragasseri sp. nov., a sister taxon of Lactobacillus gasseri, based on whole-genome sequence analyses.</title>
        <authorList>
            <person name="Tanizawa Y."/>
            <person name="Tada I."/>
            <person name="Kobayashi H."/>
            <person name="Endo A."/>
            <person name="Maeno S."/>
            <person name="Toyoda A."/>
            <person name="Arita M."/>
            <person name="Nakamura Y."/>
            <person name="Sakamoto M."/>
            <person name="Ohkuma M."/>
            <person name="Tohno M."/>
        </authorList>
    </citation>
    <scope>NUCLEOTIDE SEQUENCE [LARGE SCALE GENOMIC DNA]</scope>
    <source>
        <strain evidence="2 3">JCM 1025</strain>
    </source>
</reference>
<organism evidence="2 3">
    <name type="scientific">Lactobacillus gasseri</name>
    <dbReference type="NCBI Taxonomy" id="1596"/>
    <lineage>
        <taxon>Bacteria</taxon>
        <taxon>Bacillati</taxon>
        <taxon>Bacillota</taxon>
        <taxon>Bacilli</taxon>
        <taxon>Lactobacillales</taxon>
        <taxon>Lactobacillaceae</taxon>
        <taxon>Lactobacillus</taxon>
    </lineage>
</organism>
<dbReference type="PANTHER" id="PTHR38784">
    <property type="entry name" value="SUCROSE PHOSPHORYLASE"/>
    <property type="match status" value="1"/>
</dbReference>
<dbReference type="EMBL" id="BEXJ01000002">
    <property type="protein sequence ID" value="GBA96395.1"/>
    <property type="molecule type" value="Genomic_DNA"/>
</dbReference>
<dbReference type="InterPro" id="IPR017853">
    <property type="entry name" value="GH"/>
</dbReference>
<dbReference type="GO" id="GO:0005975">
    <property type="term" value="P:carbohydrate metabolic process"/>
    <property type="evidence" value="ECO:0007669"/>
    <property type="project" value="InterPro"/>
</dbReference>
<sequence>MAKHKASLIRLDAFAYAIKKLDTNDFFVEPEIWELLSQVKDDLKGTDAKILPEIHEHYTMPMKVASHGYYIYDFALPMVLLYSLYSGKSDRLASWLRKCPMKQFTTLDTHDGIGVVDAKDVLTDDELEYTTNELYKVGANVSRKYSSAEYHNLDIYQINTTYYSALGNDDKKYFLARLLQVFAPGIPQIYYVGLLAGKNDLKLLEETKEGRNINRHYYSKEEIAEEVKRPVVQSLIKLLKFRNEEAAFDLDGSIEVETPSENEIVIRRSNKDQSRTAEAKVNLKDLSYNVKVNDQEVRF</sequence>
<dbReference type="AlphaFoldDB" id="A0AB33ZVC7"/>